<dbReference type="GO" id="GO:0006426">
    <property type="term" value="P:glycyl-tRNA aminoacylation"/>
    <property type="evidence" value="ECO:0007669"/>
    <property type="project" value="UniProtKB-UniRule"/>
</dbReference>
<dbReference type="InterPro" id="IPR002314">
    <property type="entry name" value="aa-tRNA-synt_IIb"/>
</dbReference>
<dbReference type="InterPro" id="IPR045864">
    <property type="entry name" value="aa-tRNA-synth_II/BPL/LPL"/>
</dbReference>
<dbReference type="InterPro" id="IPR022961">
    <property type="entry name" value="Gly_tRNA_ligase_bac"/>
</dbReference>
<accession>A0A1F7UP40</accession>
<gene>
    <name evidence="8" type="primary">glyQS</name>
    <name evidence="10" type="ORF">A3B21_01345</name>
</gene>
<comment type="caution">
    <text evidence="10">The sequence shown here is derived from an EMBL/GenBank/DDBJ whole genome shotgun (WGS) entry which is preliminary data.</text>
</comment>
<proteinExistence type="inferred from homology"/>
<dbReference type="PANTHER" id="PTHR10745:SF8">
    <property type="entry name" value="DNA POLYMERASE SUBUNIT GAMMA-2, MITOCHONDRIAL"/>
    <property type="match status" value="1"/>
</dbReference>
<dbReference type="Pfam" id="PF03129">
    <property type="entry name" value="HGTP_anticodon"/>
    <property type="match status" value="1"/>
</dbReference>
<dbReference type="HAMAP" id="MF_00253_B">
    <property type="entry name" value="Gly_tRNA_synth_B"/>
    <property type="match status" value="1"/>
</dbReference>
<dbReference type="InterPro" id="IPR033731">
    <property type="entry name" value="GlyRS-like_core"/>
</dbReference>
<dbReference type="GO" id="GO:0015966">
    <property type="term" value="P:diadenosine tetraphosphate biosynthetic process"/>
    <property type="evidence" value="ECO:0007669"/>
    <property type="project" value="UniProtKB-ARBA"/>
</dbReference>
<keyword evidence="2 8" id="KW-0963">Cytoplasm</keyword>
<keyword evidence="7 8" id="KW-0030">Aminoacyl-tRNA synthetase</keyword>
<evidence type="ECO:0000256" key="1">
    <source>
        <dbReference type="ARBA" id="ARBA00008226"/>
    </source>
</evidence>
<dbReference type="Gene3D" id="3.40.50.800">
    <property type="entry name" value="Anticodon-binding domain"/>
    <property type="match status" value="1"/>
</dbReference>
<dbReference type="Gene3D" id="3.30.930.10">
    <property type="entry name" value="Bira Bifunctional Protein, Domain 2"/>
    <property type="match status" value="1"/>
</dbReference>
<dbReference type="GO" id="GO:0005737">
    <property type="term" value="C:cytoplasm"/>
    <property type="evidence" value="ECO:0007669"/>
    <property type="project" value="UniProtKB-SubCell"/>
</dbReference>
<name>A0A1F7UP40_9BACT</name>
<evidence type="ECO:0000313" key="10">
    <source>
        <dbReference type="EMBL" id="OGL80060.1"/>
    </source>
</evidence>
<dbReference type="STRING" id="1802401.A3B21_01345"/>
<comment type="catalytic activity">
    <reaction evidence="8">
        <text>tRNA(Gly) + glycine + ATP = glycyl-tRNA(Gly) + AMP + diphosphate</text>
        <dbReference type="Rhea" id="RHEA:16013"/>
        <dbReference type="Rhea" id="RHEA-COMP:9664"/>
        <dbReference type="Rhea" id="RHEA-COMP:9683"/>
        <dbReference type="ChEBI" id="CHEBI:30616"/>
        <dbReference type="ChEBI" id="CHEBI:33019"/>
        <dbReference type="ChEBI" id="CHEBI:57305"/>
        <dbReference type="ChEBI" id="CHEBI:78442"/>
        <dbReference type="ChEBI" id="CHEBI:78522"/>
        <dbReference type="ChEBI" id="CHEBI:456215"/>
        <dbReference type="EC" id="6.1.1.14"/>
    </reaction>
</comment>
<reference evidence="10 11" key="1">
    <citation type="journal article" date="2016" name="Nat. Commun.">
        <title>Thousands of microbial genomes shed light on interconnected biogeochemical processes in an aquifer system.</title>
        <authorList>
            <person name="Anantharaman K."/>
            <person name="Brown C.T."/>
            <person name="Hug L.A."/>
            <person name="Sharon I."/>
            <person name="Castelle C.J."/>
            <person name="Probst A.J."/>
            <person name="Thomas B.C."/>
            <person name="Singh A."/>
            <person name="Wilkins M.J."/>
            <person name="Karaoz U."/>
            <person name="Brodie E.L."/>
            <person name="Williams K.H."/>
            <person name="Hubbard S.S."/>
            <person name="Banfield J.F."/>
        </authorList>
    </citation>
    <scope>NUCLEOTIDE SEQUENCE [LARGE SCALE GENOMIC DNA]</scope>
</reference>
<dbReference type="EMBL" id="MGEJ01000015">
    <property type="protein sequence ID" value="OGL80060.1"/>
    <property type="molecule type" value="Genomic_DNA"/>
</dbReference>
<dbReference type="GO" id="GO:0005524">
    <property type="term" value="F:ATP binding"/>
    <property type="evidence" value="ECO:0007669"/>
    <property type="project" value="UniProtKB-UniRule"/>
</dbReference>
<feature type="domain" description="Aminoacyl-transfer RNA synthetases class-II family profile" evidence="9">
    <location>
        <begin position="2"/>
        <end position="361"/>
    </location>
</feature>
<comment type="function">
    <text evidence="8">Catalyzes the attachment of glycine to tRNA(Gly).</text>
</comment>
<organism evidence="10 11">
    <name type="scientific">Candidatus Uhrbacteria bacterium RIFCSPLOWO2_01_FULL_47_24</name>
    <dbReference type="NCBI Taxonomy" id="1802401"/>
    <lineage>
        <taxon>Bacteria</taxon>
        <taxon>Candidatus Uhriibacteriota</taxon>
    </lineage>
</organism>
<keyword evidence="6 8" id="KW-0648">Protein biosynthesis</keyword>
<dbReference type="PROSITE" id="PS50862">
    <property type="entry name" value="AA_TRNA_LIGASE_II"/>
    <property type="match status" value="1"/>
</dbReference>
<feature type="binding site" evidence="8">
    <location>
        <position position="94"/>
    </location>
    <ligand>
        <name>substrate</name>
    </ligand>
</feature>
<feature type="binding site" evidence="8">
    <location>
        <begin position="268"/>
        <end position="269"/>
    </location>
    <ligand>
        <name>ATP</name>
        <dbReference type="ChEBI" id="CHEBI:30616"/>
    </ligand>
</feature>
<dbReference type="GO" id="GO:0004081">
    <property type="term" value="F:bis(5'-nucleosyl)-tetraphosphatase (asymmetrical) activity"/>
    <property type="evidence" value="ECO:0007669"/>
    <property type="project" value="UniProtKB-ARBA"/>
</dbReference>
<dbReference type="GO" id="GO:0070062">
    <property type="term" value="C:extracellular exosome"/>
    <property type="evidence" value="ECO:0007669"/>
    <property type="project" value="UniProtKB-ARBA"/>
</dbReference>
<feature type="binding site" evidence="8">
    <location>
        <begin position="184"/>
        <end position="186"/>
    </location>
    <ligand>
        <name>ATP</name>
        <dbReference type="ChEBI" id="CHEBI:30616"/>
    </ligand>
</feature>
<dbReference type="InterPro" id="IPR027031">
    <property type="entry name" value="Gly-tRNA_synthase/POLG2"/>
</dbReference>
<dbReference type="AlphaFoldDB" id="A0A1F7UP40"/>
<dbReference type="Pfam" id="PF00587">
    <property type="entry name" value="tRNA-synt_2b"/>
    <property type="match status" value="1"/>
</dbReference>
<dbReference type="GO" id="GO:0004820">
    <property type="term" value="F:glycine-tRNA ligase activity"/>
    <property type="evidence" value="ECO:0007669"/>
    <property type="project" value="UniProtKB-UniRule"/>
</dbReference>
<dbReference type="PANTHER" id="PTHR10745">
    <property type="entry name" value="GLYCYL-TRNA SYNTHETASE/DNA POLYMERASE SUBUNIT GAMMA-2"/>
    <property type="match status" value="1"/>
</dbReference>
<evidence type="ECO:0000259" key="9">
    <source>
        <dbReference type="PROSITE" id="PS50862"/>
    </source>
</evidence>
<feature type="binding site" evidence="8">
    <location>
        <position position="152"/>
    </location>
    <ligand>
        <name>substrate</name>
    </ligand>
</feature>
<comment type="subcellular location">
    <subcellularLocation>
        <location evidence="8">Cytoplasm</location>
    </subcellularLocation>
</comment>
<dbReference type="InterPro" id="IPR002315">
    <property type="entry name" value="tRNA-synt_gly"/>
</dbReference>
<feature type="binding site" evidence="8">
    <location>
        <begin position="312"/>
        <end position="315"/>
    </location>
    <ligand>
        <name>ATP</name>
        <dbReference type="ChEBI" id="CHEBI:30616"/>
    </ligand>
</feature>
<dbReference type="Proteomes" id="UP000176897">
    <property type="component" value="Unassembled WGS sequence"/>
</dbReference>
<keyword evidence="4 8" id="KW-0547">Nucleotide-binding</keyword>
<evidence type="ECO:0000256" key="4">
    <source>
        <dbReference type="ARBA" id="ARBA00022741"/>
    </source>
</evidence>
<keyword evidence="5 8" id="KW-0067">ATP-binding</keyword>
<keyword evidence="3 8" id="KW-0436">Ligase</keyword>
<evidence type="ECO:0000256" key="6">
    <source>
        <dbReference type="ARBA" id="ARBA00022917"/>
    </source>
</evidence>
<dbReference type="EC" id="6.1.1.14" evidence="8"/>
<dbReference type="PRINTS" id="PR01043">
    <property type="entry name" value="TRNASYNTHGLY"/>
</dbReference>
<evidence type="ECO:0000256" key="2">
    <source>
        <dbReference type="ARBA" id="ARBA00022490"/>
    </source>
</evidence>
<dbReference type="InterPro" id="IPR036621">
    <property type="entry name" value="Anticodon-bd_dom_sf"/>
</dbReference>
<dbReference type="NCBIfam" id="TIGR00389">
    <property type="entry name" value="glyS_dimeric"/>
    <property type="match status" value="1"/>
</dbReference>
<protein>
    <recommendedName>
        <fullName evidence="8">Glycine--tRNA ligase</fullName>
        <ecNumber evidence="8">6.1.1.14</ecNumber>
    </recommendedName>
    <alternativeName>
        <fullName evidence="8">Glycyl-tRNA synthetase</fullName>
        <shortName evidence="8">GlyRS</shortName>
    </alternativeName>
</protein>
<dbReference type="NCBIfam" id="NF003211">
    <property type="entry name" value="PRK04173.1"/>
    <property type="match status" value="1"/>
</dbReference>
<dbReference type="CDD" id="cd00774">
    <property type="entry name" value="GlyRS-like_core"/>
    <property type="match status" value="1"/>
</dbReference>
<evidence type="ECO:0000256" key="3">
    <source>
        <dbReference type="ARBA" id="ARBA00022598"/>
    </source>
</evidence>
<comment type="caution">
    <text evidence="8">Lacks conserved residue(s) required for the propagation of feature annotation.</text>
</comment>
<evidence type="ECO:0000256" key="5">
    <source>
        <dbReference type="ARBA" id="ARBA00022840"/>
    </source>
</evidence>
<dbReference type="GO" id="GO:1990742">
    <property type="term" value="C:microvesicle"/>
    <property type="evidence" value="ECO:0007669"/>
    <property type="project" value="UniProtKB-ARBA"/>
</dbReference>
<dbReference type="FunFam" id="3.40.50.800:FF:000002">
    <property type="entry name" value="Glycine--tRNA ligase"/>
    <property type="match status" value="1"/>
</dbReference>
<feature type="binding site" evidence="8">
    <location>
        <begin position="308"/>
        <end position="312"/>
    </location>
    <ligand>
        <name>substrate</name>
    </ligand>
</feature>
<dbReference type="InterPro" id="IPR004154">
    <property type="entry name" value="Anticodon-bd"/>
</dbReference>
<comment type="similarity">
    <text evidence="1 8">Belongs to the class-II aminoacyl-tRNA synthetase family.</text>
</comment>
<comment type="subunit">
    <text evidence="8">Homodimer.</text>
</comment>
<evidence type="ECO:0000256" key="7">
    <source>
        <dbReference type="ARBA" id="ARBA00023146"/>
    </source>
</evidence>
<dbReference type="CDD" id="cd00858">
    <property type="entry name" value="GlyRS_anticodon"/>
    <property type="match status" value="1"/>
</dbReference>
<sequence length="447" mass="52153">MDKIVSLAKRRGFIFPGSEIYGGLAGTWDYGTLGAFMRDNIRSAWKKRFVQGRDDMEYLEGAVLMARKTWEASGHVAGFNDLLMECKKCHERFRADHMAEGQYVGQGKAKQKNQCIECAGKEFTEPRQFNMMFETYVGPIKDEERKTYLRPETAQSMFTNFKNVVDSARRKPPFGIGQIGKSFRNEIQTGNFIFRSREFEIAEIEYFVKPGEDDKWFEHWLNEWEKFYLDLGIKKKNLRRYEHPKESLAHYSKRTVDLEYHFPFGFGEIAGIANRTDYDLKRHIEYSGEDLAYFNSETKEKYVPYVIEPTLGIDRAFVTFLIDAYDEVEGGRTTTTESNKEVETVLRLHKSIAPIKVAVLPLSKKEPLTKLAHEIAQILRPYMTVAYDEVASIGRRYRRQDEIGTPYCVTIDFESVEDKKVTVRDRDTMKQERVEIEELGNYLKERL</sequence>
<feature type="binding site" evidence="8">
    <location>
        <begin position="194"/>
        <end position="199"/>
    </location>
    <ligand>
        <name>ATP</name>
        <dbReference type="ChEBI" id="CHEBI:30616"/>
    </ligand>
</feature>
<dbReference type="InterPro" id="IPR006195">
    <property type="entry name" value="aa-tRNA-synth_II"/>
</dbReference>
<evidence type="ECO:0000256" key="8">
    <source>
        <dbReference type="HAMAP-Rule" id="MF_00253"/>
    </source>
</evidence>
<dbReference type="SUPFAM" id="SSF52954">
    <property type="entry name" value="Class II aaRS ABD-related"/>
    <property type="match status" value="1"/>
</dbReference>
<dbReference type="SUPFAM" id="SSF55681">
    <property type="entry name" value="Class II aaRS and biotin synthetases"/>
    <property type="match status" value="1"/>
</dbReference>
<evidence type="ECO:0000313" key="11">
    <source>
        <dbReference type="Proteomes" id="UP000176897"/>
    </source>
</evidence>